<evidence type="ECO:0008006" key="7">
    <source>
        <dbReference type="Google" id="ProtNLM"/>
    </source>
</evidence>
<accession>A0A917LXQ9</accession>
<evidence type="ECO:0000256" key="2">
    <source>
        <dbReference type="PIRSR" id="PIRSR605754-1"/>
    </source>
</evidence>
<proteinExistence type="predicted"/>
<evidence type="ECO:0000256" key="1">
    <source>
        <dbReference type="ARBA" id="ARBA00022801"/>
    </source>
</evidence>
<reference evidence="5" key="1">
    <citation type="journal article" date="2014" name="Int. J. Syst. Evol. Microbiol.">
        <title>Complete genome sequence of Corynebacterium casei LMG S-19264T (=DSM 44701T), isolated from a smear-ripened cheese.</title>
        <authorList>
            <consortium name="US DOE Joint Genome Institute (JGI-PGF)"/>
            <person name="Walter F."/>
            <person name="Albersmeier A."/>
            <person name="Kalinowski J."/>
            <person name="Ruckert C."/>
        </authorList>
    </citation>
    <scope>NUCLEOTIDE SEQUENCE</scope>
    <source>
        <strain evidence="5">CGMCC 1.12187</strain>
    </source>
</reference>
<dbReference type="GO" id="GO:0016787">
    <property type="term" value="F:hydrolase activity"/>
    <property type="evidence" value="ECO:0007669"/>
    <property type="project" value="UniProtKB-KW"/>
</dbReference>
<feature type="transmembrane region" description="Helical" evidence="4">
    <location>
        <begin position="38"/>
        <end position="56"/>
    </location>
</feature>
<feature type="region of interest" description="Disordered" evidence="3">
    <location>
        <begin position="267"/>
        <end position="290"/>
    </location>
</feature>
<dbReference type="Gene3D" id="2.40.260.10">
    <property type="entry name" value="Sortase"/>
    <property type="match status" value="1"/>
</dbReference>
<evidence type="ECO:0000256" key="4">
    <source>
        <dbReference type="SAM" id="Phobius"/>
    </source>
</evidence>
<dbReference type="NCBIfam" id="TIGR01076">
    <property type="entry name" value="sortase_fam"/>
    <property type="match status" value="1"/>
</dbReference>
<dbReference type="CDD" id="cd05830">
    <property type="entry name" value="Sortase_E"/>
    <property type="match status" value="1"/>
</dbReference>
<gene>
    <name evidence="5" type="ORF">GCM10011374_27460</name>
</gene>
<protein>
    <recommendedName>
        <fullName evidence="7">Class E sortase</fullName>
    </recommendedName>
</protein>
<dbReference type="EMBL" id="BMEQ01000015">
    <property type="protein sequence ID" value="GGG62717.1"/>
    <property type="molecule type" value="Genomic_DNA"/>
</dbReference>
<sequence length="290" mass="30295">MLRKARAPQVAARQGSSRSPAPHVPGAWGRIARAAGELLITIGLLVVLFVVWQLWWTNIDATETQQEVVAQVARELDGAPAAAPPAGAEPAGAEPAGGEPADGAPPETAPPGYGEPIGIVYVPRFGKDYARPLIQGTGADVLDTLGLGHYPSTAMPGQVGNFAVAGHRQSNGKVLDLIHTLEPGDRIHVRTAEGYYTYAYRNGEIVAPTETRVLAPVPSDPGAAATERLLTLTTCHPRFGDTERFIGYAVLESWRPATAGPPAEITGTVAAGTETQTGTQAGTQTGTERS</sequence>
<dbReference type="Pfam" id="PF04203">
    <property type="entry name" value="Sortase"/>
    <property type="match status" value="1"/>
</dbReference>
<dbReference type="SUPFAM" id="SSF63817">
    <property type="entry name" value="Sortase"/>
    <property type="match status" value="1"/>
</dbReference>
<evidence type="ECO:0000256" key="3">
    <source>
        <dbReference type="SAM" id="MobiDB-lite"/>
    </source>
</evidence>
<dbReference type="InterPro" id="IPR005754">
    <property type="entry name" value="Sortase"/>
</dbReference>
<feature type="region of interest" description="Disordered" evidence="3">
    <location>
        <begin position="79"/>
        <end position="112"/>
    </location>
</feature>
<dbReference type="InterPro" id="IPR042003">
    <property type="entry name" value="Sortase_E"/>
</dbReference>
<feature type="region of interest" description="Disordered" evidence="3">
    <location>
        <begin position="1"/>
        <end position="25"/>
    </location>
</feature>
<keyword evidence="1" id="KW-0378">Hydrolase</keyword>
<comment type="caution">
    <text evidence="5">The sequence shown here is derived from an EMBL/GenBank/DDBJ whole genome shotgun (WGS) entry which is preliminary data.</text>
</comment>
<keyword evidence="4" id="KW-1133">Transmembrane helix</keyword>
<dbReference type="Proteomes" id="UP000638848">
    <property type="component" value="Unassembled WGS sequence"/>
</dbReference>
<organism evidence="5 6">
    <name type="scientific">Kocuria dechangensis</name>
    <dbReference type="NCBI Taxonomy" id="1176249"/>
    <lineage>
        <taxon>Bacteria</taxon>
        <taxon>Bacillati</taxon>
        <taxon>Actinomycetota</taxon>
        <taxon>Actinomycetes</taxon>
        <taxon>Micrococcales</taxon>
        <taxon>Micrococcaceae</taxon>
        <taxon>Kocuria</taxon>
    </lineage>
</organism>
<feature type="active site" description="Proton donor/acceptor" evidence="2">
    <location>
        <position position="167"/>
    </location>
</feature>
<keyword evidence="4" id="KW-0812">Transmembrane</keyword>
<dbReference type="AlphaFoldDB" id="A0A917LXQ9"/>
<dbReference type="InterPro" id="IPR053465">
    <property type="entry name" value="Sortase_Class_E"/>
</dbReference>
<evidence type="ECO:0000313" key="6">
    <source>
        <dbReference type="Proteomes" id="UP000638848"/>
    </source>
</evidence>
<feature type="active site" description="Acyl-thioester intermediate" evidence="2">
    <location>
        <position position="235"/>
    </location>
</feature>
<keyword evidence="6" id="KW-1185">Reference proteome</keyword>
<reference evidence="5" key="2">
    <citation type="submission" date="2020-09" db="EMBL/GenBank/DDBJ databases">
        <authorList>
            <person name="Sun Q."/>
            <person name="Zhou Y."/>
        </authorList>
    </citation>
    <scope>NUCLEOTIDE SEQUENCE</scope>
    <source>
        <strain evidence="5">CGMCC 1.12187</strain>
    </source>
</reference>
<keyword evidence="4" id="KW-0472">Membrane</keyword>
<name>A0A917LXQ9_9MICC</name>
<dbReference type="InterPro" id="IPR023365">
    <property type="entry name" value="Sortase_dom-sf"/>
</dbReference>
<evidence type="ECO:0000313" key="5">
    <source>
        <dbReference type="EMBL" id="GGG62717.1"/>
    </source>
</evidence>
<dbReference type="NCBIfam" id="NF033747">
    <property type="entry name" value="class_E_sortase"/>
    <property type="match status" value="1"/>
</dbReference>